<feature type="region of interest" description="Disordered" evidence="1">
    <location>
        <begin position="84"/>
        <end position="104"/>
    </location>
</feature>
<dbReference type="EMBL" id="DXFW01000020">
    <property type="protein sequence ID" value="HIX05873.1"/>
    <property type="molecule type" value="Genomic_DNA"/>
</dbReference>
<proteinExistence type="predicted"/>
<evidence type="ECO:0000313" key="3">
    <source>
        <dbReference type="Proteomes" id="UP000824193"/>
    </source>
</evidence>
<comment type="caution">
    <text evidence="2">The sequence shown here is derived from an EMBL/GenBank/DDBJ whole genome shotgun (WGS) entry which is preliminary data.</text>
</comment>
<reference evidence="2" key="1">
    <citation type="journal article" date="2021" name="PeerJ">
        <title>Extensive microbial diversity within the chicken gut microbiome revealed by metagenomics and culture.</title>
        <authorList>
            <person name="Gilroy R."/>
            <person name="Ravi A."/>
            <person name="Getino M."/>
            <person name="Pursley I."/>
            <person name="Horton D.L."/>
            <person name="Alikhan N.F."/>
            <person name="Baker D."/>
            <person name="Gharbi K."/>
            <person name="Hall N."/>
            <person name="Watson M."/>
            <person name="Adriaenssens E.M."/>
            <person name="Foster-Nyarko E."/>
            <person name="Jarju S."/>
            <person name="Secka A."/>
            <person name="Antonio M."/>
            <person name="Oren A."/>
            <person name="Chaudhuri R.R."/>
            <person name="La Ragione R."/>
            <person name="Hildebrand F."/>
            <person name="Pallen M.J."/>
        </authorList>
    </citation>
    <scope>NUCLEOTIDE SEQUENCE</scope>
    <source>
        <strain evidence="2">2239</strain>
    </source>
</reference>
<evidence type="ECO:0000313" key="2">
    <source>
        <dbReference type="EMBL" id="HIX05873.1"/>
    </source>
</evidence>
<gene>
    <name evidence="2" type="ORF">H9865_07200</name>
</gene>
<organism evidence="2 3">
    <name type="scientific">Candidatus Allofournierella pullicola</name>
    <dbReference type="NCBI Taxonomy" id="2838596"/>
    <lineage>
        <taxon>Bacteria</taxon>
        <taxon>Bacillati</taxon>
        <taxon>Bacillota</taxon>
        <taxon>Clostridia</taxon>
        <taxon>Eubacteriales</taxon>
        <taxon>Oscillospiraceae</taxon>
        <taxon>Allofournierella</taxon>
    </lineage>
</organism>
<sequence length="126" mass="13544">MDIDRILEAGAKAVDTAKKTATDLAREGKRQTDLLALQGKKAKAERQLGALVYSLAKNGEENRPLVEKYIAAIGALDDKIHELKNQPAAEGEPPVDMPEEPVKNCPQCGCEVEEDALFCPGCGAQL</sequence>
<protein>
    <submittedName>
        <fullName evidence="2">Zinc ribbon domain-containing protein</fullName>
    </submittedName>
</protein>
<evidence type="ECO:0000256" key="1">
    <source>
        <dbReference type="SAM" id="MobiDB-lite"/>
    </source>
</evidence>
<dbReference type="Proteomes" id="UP000824193">
    <property type="component" value="Unassembled WGS sequence"/>
</dbReference>
<accession>A0A9D2ADM2</accession>
<name>A0A9D2ADM2_9FIRM</name>
<dbReference type="AlphaFoldDB" id="A0A9D2ADM2"/>
<reference evidence="2" key="2">
    <citation type="submission" date="2021-04" db="EMBL/GenBank/DDBJ databases">
        <authorList>
            <person name="Gilroy R."/>
        </authorList>
    </citation>
    <scope>NUCLEOTIDE SEQUENCE</scope>
    <source>
        <strain evidence="2">2239</strain>
    </source>
</reference>